<sequence>DIGWTSHANHTTVQHSTGAYFQFRVLSSSITSSSETAQVHRWIFNWQEGTSAKGASMILDRRYFMCVTISSSSTENDSCEILQVNNEWTRLEGISVGAMTLYSNDPVAIDGSTNSAVWNIMDEDFTDFDGLAIDSFWVTKDFNLDHPNNDKTIHEIWIDADNESGASVDIAYAVNKSTTWVDETVALDSISDLVNEKVPIDEAFARGRYIRFRIRNNDLREKYNMNNLTIYGDIEARY</sequence>
<accession>A0A0F9F6I2</accession>
<organism evidence="1">
    <name type="scientific">marine sediment metagenome</name>
    <dbReference type="NCBI Taxonomy" id="412755"/>
    <lineage>
        <taxon>unclassified sequences</taxon>
        <taxon>metagenomes</taxon>
        <taxon>ecological metagenomes</taxon>
    </lineage>
</organism>
<proteinExistence type="predicted"/>
<reference evidence="1" key="1">
    <citation type="journal article" date="2015" name="Nature">
        <title>Complex archaea that bridge the gap between prokaryotes and eukaryotes.</title>
        <authorList>
            <person name="Spang A."/>
            <person name="Saw J.H."/>
            <person name="Jorgensen S.L."/>
            <person name="Zaremba-Niedzwiedzka K."/>
            <person name="Martijn J."/>
            <person name="Lind A.E."/>
            <person name="van Eijk R."/>
            <person name="Schleper C."/>
            <person name="Guy L."/>
            <person name="Ettema T.J."/>
        </authorList>
    </citation>
    <scope>NUCLEOTIDE SEQUENCE</scope>
</reference>
<protein>
    <submittedName>
        <fullName evidence="1">Uncharacterized protein</fullName>
    </submittedName>
</protein>
<dbReference type="AlphaFoldDB" id="A0A0F9F6I2"/>
<dbReference type="EMBL" id="LAZR01033938">
    <property type="protein sequence ID" value="KKL46687.1"/>
    <property type="molecule type" value="Genomic_DNA"/>
</dbReference>
<name>A0A0F9F6I2_9ZZZZ</name>
<gene>
    <name evidence="1" type="ORF">LCGC14_2343050</name>
</gene>
<evidence type="ECO:0000313" key="1">
    <source>
        <dbReference type="EMBL" id="KKL46687.1"/>
    </source>
</evidence>
<comment type="caution">
    <text evidence="1">The sequence shown here is derived from an EMBL/GenBank/DDBJ whole genome shotgun (WGS) entry which is preliminary data.</text>
</comment>
<feature type="non-terminal residue" evidence="1">
    <location>
        <position position="1"/>
    </location>
</feature>